<accession>A0A8S1B3B3</accession>
<proteinExistence type="predicted"/>
<comment type="caution">
    <text evidence="1">The sequence shown here is derived from an EMBL/GenBank/DDBJ whole genome shotgun (WGS) entry which is preliminary data.</text>
</comment>
<gene>
    <name evidence="1" type="ORF">APLA_LOCUS15165</name>
</gene>
<reference evidence="1 2" key="1">
    <citation type="submission" date="2020-04" db="EMBL/GenBank/DDBJ databases">
        <authorList>
            <person name="Wallbank WR R."/>
            <person name="Pardo Diaz C."/>
            <person name="Kozak K."/>
            <person name="Martin S."/>
            <person name="Jiggins C."/>
            <person name="Moest M."/>
            <person name="Warren A I."/>
            <person name="Byers J.R.P. K."/>
            <person name="Montejo-Kovacevich G."/>
            <person name="Yen C E."/>
        </authorList>
    </citation>
    <scope>NUCLEOTIDE SEQUENCE [LARGE SCALE GENOMIC DNA]</scope>
</reference>
<dbReference type="Proteomes" id="UP000494106">
    <property type="component" value="Unassembled WGS sequence"/>
</dbReference>
<protein>
    <submittedName>
        <fullName evidence="1">Uncharacterized protein</fullName>
    </submittedName>
</protein>
<dbReference type="EMBL" id="CADEBC010000584">
    <property type="protein sequence ID" value="CAB3256089.1"/>
    <property type="molecule type" value="Genomic_DNA"/>
</dbReference>
<keyword evidence="2" id="KW-1185">Reference proteome</keyword>
<evidence type="ECO:0000313" key="2">
    <source>
        <dbReference type="Proteomes" id="UP000494106"/>
    </source>
</evidence>
<name>A0A8S1B3B3_ARCPL</name>
<dbReference type="AlphaFoldDB" id="A0A8S1B3B3"/>
<sequence length="67" mass="7719">MSKTNPKDRKCSLLCCSGLMSSSIEEILPSHNLQHKHKAKNNLDSNKRLNKRMTRSLNMLCTAEREF</sequence>
<evidence type="ECO:0000313" key="1">
    <source>
        <dbReference type="EMBL" id="CAB3256089.1"/>
    </source>
</evidence>
<organism evidence="1 2">
    <name type="scientific">Arctia plantaginis</name>
    <name type="common">Wood tiger moth</name>
    <name type="synonym">Phalaena plantaginis</name>
    <dbReference type="NCBI Taxonomy" id="874455"/>
    <lineage>
        <taxon>Eukaryota</taxon>
        <taxon>Metazoa</taxon>
        <taxon>Ecdysozoa</taxon>
        <taxon>Arthropoda</taxon>
        <taxon>Hexapoda</taxon>
        <taxon>Insecta</taxon>
        <taxon>Pterygota</taxon>
        <taxon>Neoptera</taxon>
        <taxon>Endopterygota</taxon>
        <taxon>Lepidoptera</taxon>
        <taxon>Glossata</taxon>
        <taxon>Ditrysia</taxon>
        <taxon>Noctuoidea</taxon>
        <taxon>Erebidae</taxon>
        <taxon>Arctiinae</taxon>
        <taxon>Arctia</taxon>
    </lineage>
</organism>